<sequence>MPKSITRGPSGPSSTLLGLKSRCTTPASWMAPRAVAVAIASRISAAPRSGPSAVTRCCNEGPSTYSPTR</sequence>
<keyword evidence="3" id="KW-1185">Reference proteome</keyword>
<accession>A0ABT0FZI8</accession>
<organism evidence="2 3">
    <name type="scientific">Actinomadura luzonensis</name>
    <dbReference type="NCBI Taxonomy" id="2805427"/>
    <lineage>
        <taxon>Bacteria</taxon>
        <taxon>Bacillati</taxon>
        <taxon>Actinomycetota</taxon>
        <taxon>Actinomycetes</taxon>
        <taxon>Streptosporangiales</taxon>
        <taxon>Thermomonosporaceae</taxon>
        <taxon>Actinomadura</taxon>
    </lineage>
</organism>
<dbReference type="EMBL" id="JAKRKC020000001">
    <property type="protein sequence ID" value="MCK2217717.1"/>
    <property type="molecule type" value="Genomic_DNA"/>
</dbReference>
<comment type="caution">
    <text evidence="2">The sequence shown here is derived from an EMBL/GenBank/DDBJ whole genome shotgun (WGS) entry which is preliminary data.</text>
</comment>
<reference evidence="2 3" key="1">
    <citation type="submission" date="2022-04" db="EMBL/GenBank/DDBJ databases">
        <title>Genome draft of Actinomadura sp. ATCC 31491.</title>
        <authorList>
            <person name="Shi X."/>
            <person name="Du Y."/>
        </authorList>
    </citation>
    <scope>NUCLEOTIDE SEQUENCE [LARGE SCALE GENOMIC DNA]</scope>
    <source>
        <strain evidence="2 3">ATCC 31491</strain>
    </source>
</reference>
<proteinExistence type="predicted"/>
<evidence type="ECO:0000313" key="2">
    <source>
        <dbReference type="EMBL" id="MCK2217717.1"/>
    </source>
</evidence>
<evidence type="ECO:0000313" key="3">
    <source>
        <dbReference type="Proteomes" id="UP001317259"/>
    </source>
</evidence>
<protein>
    <submittedName>
        <fullName evidence="2">Uncharacterized protein</fullName>
    </submittedName>
</protein>
<name>A0ABT0FZI8_9ACTN</name>
<dbReference type="Proteomes" id="UP001317259">
    <property type="component" value="Unassembled WGS sequence"/>
</dbReference>
<feature type="region of interest" description="Disordered" evidence="1">
    <location>
        <begin position="47"/>
        <end position="69"/>
    </location>
</feature>
<gene>
    <name evidence="2" type="ORF">MF672_028565</name>
</gene>
<evidence type="ECO:0000256" key="1">
    <source>
        <dbReference type="SAM" id="MobiDB-lite"/>
    </source>
</evidence>